<dbReference type="RefSeq" id="WP_237442724.1">
    <property type="nucleotide sequence ID" value="NZ_CAKLPX010000001.1"/>
</dbReference>
<accession>A0ABM9AA29</accession>
<keyword evidence="3" id="KW-1185">Reference proteome</keyword>
<proteinExistence type="predicted"/>
<dbReference type="InterPro" id="IPR046341">
    <property type="entry name" value="SET_dom_sf"/>
</dbReference>
<evidence type="ECO:0000313" key="2">
    <source>
        <dbReference type="EMBL" id="CAH0990027.1"/>
    </source>
</evidence>
<dbReference type="SMART" id="SM00317">
    <property type="entry name" value="SET"/>
    <property type="match status" value="1"/>
</dbReference>
<dbReference type="EMBL" id="CAKLPX010000001">
    <property type="protein sequence ID" value="CAH0990027.1"/>
    <property type="molecule type" value="Genomic_DNA"/>
</dbReference>
<dbReference type="SUPFAM" id="SSF82199">
    <property type="entry name" value="SET domain"/>
    <property type="match status" value="1"/>
</dbReference>
<dbReference type="InterPro" id="IPR001214">
    <property type="entry name" value="SET_dom"/>
</dbReference>
<reference evidence="2" key="1">
    <citation type="submission" date="2021-12" db="EMBL/GenBank/DDBJ databases">
        <authorList>
            <person name="Rodrigo-Torres L."/>
            <person name="Arahal R. D."/>
            <person name="Lucena T."/>
        </authorList>
    </citation>
    <scope>NUCLEOTIDE SEQUENCE</scope>
    <source>
        <strain evidence="2">CECT 8267</strain>
    </source>
</reference>
<gene>
    <name evidence="2" type="ORF">SIN8267_00110</name>
</gene>
<feature type="domain" description="SET" evidence="1">
    <location>
        <begin position="9"/>
        <end position="121"/>
    </location>
</feature>
<evidence type="ECO:0000313" key="3">
    <source>
        <dbReference type="Proteomes" id="UP000838100"/>
    </source>
</evidence>
<name>A0ABM9AA29_9GAMM</name>
<dbReference type="Gene3D" id="2.170.270.10">
    <property type="entry name" value="SET domain"/>
    <property type="match status" value="1"/>
</dbReference>
<dbReference type="PIRSF" id="PIRSF022536">
    <property type="entry name" value="A612L_SET"/>
    <property type="match status" value="1"/>
</dbReference>
<evidence type="ECO:0000259" key="1">
    <source>
        <dbReference type="PROSITE" id="PS50280"/>
    </source>
</evidence>
<dbReference type="InterPro" id="IPR009207">
    <property type="entry name" value="SET7_MeTrfase"/>
</dbReference>
<dbReference type="Proteomes" id="UP000838100">
    <property type="component" value="Unassembled WGS sequence"/>
</dbReference>
<dbReference type="PROSITE" id="PS50280">
    <property type="entry name" value="SET"/>
    <property type="match status" value="1"/>
</dbReference>
<sequence length="146" mass="16223">MTDTVISPPSAYIKETDDGKGRGVFAAKNFQQGELIECAPVLVIEKPFKKLPPRLQHVVYHWQALTDGKEPGSALVYGYGSLYNHNNPANIRYHADTEQQAMVYVAARDIAKDEELTVNYNNAGGEPVSDNDNWFQRLGITAIISQ</sequence>
<comment type="caution">
    <text evidence="2">The sequence shown here is derived from an EMBL/GenBank/DDBJ whole genome shotgun (WGS) entry which is preliminary data.</text>
</comment>
<dbReference type="Pfam" id="PF00856">
    <property type="entry name" value="SET"/>
    <property type="match status" value="1"/>
</dbReference>
<organism evidence="2 3">
    <name type="scientific">Sinobacterium norvegicum</name>
    <dbReference type="NCBI Taxonomy" id="1641715"/>
    <lineage>
        <taxon>Bacteria</taxon>
        <taxon>Pseudomonadati</taxon>
        <taxon>Pseudomonadota</taxon>
        <taxon>Gammaproteobacteria</taxon>
        <taxon>Cellvibrionales</taxon>
        <taxon>Spongiibacteraceae</taxon>
        <taxon>Sinobacterium</taxon>
    </lineage>
</organism>
<protein>
    <recommendedName>
        <fullName evidence="1">SET domain-containing protein</fullName>
    </recommendedName>
</protein>